<dbReference type="PANTHER" id="PTHR46009">
    <property type="entry name" value="VACUOLAR PROTEIN SORTING-ASSOCIATED PROTEIN VTA1 HOMOLOG"/>
    <property type="match status" value="1"/>
</dbReference>
<accession>A0AAD4MDF2</accession>
<organism evidence="4 5">
    <name type="scientific">Multifurca ochricompacta</name>
    <dbReference type="NCBI Taxonomy" id="376703"/>
    <lineage>
        <taxon>Eukaryota</taxon>
        <taxon>Fungi</taxon>
        <taxon>Dikarya</taxon>
        <taxon>Basidiomycota</taxon>
        <taxon>Agaricomycotina</taxon>
        <taxon>Agaricomycetes</taxon>
        <taxon>Russulales</taxon>
        <taxon>Russulaceae</taxon>
        <taxon>Multifurca</taxon>
    </lineage>
</organism>
<evidence type="ECO:0000256" key="1">
    <source>
        <dbReference type="ARBA" id="ARBA00004308"/>
    </source>
</evidence>
<dbReference type="Pfam" id="PF04652">
    <property type="entry name" value="Vta1"/>
    <property type="match status" value="1"/>
</dbReference>
<proteinExistence type="predicted"/>
<dbReference type="InterPro" id="IPR023175">
    <property type="entry name" value="Vta1/CALS_N_sf"/>
</dbReference>
<dbReference type="InterPro" id="IPR039431">
    <property type="entry name" value="Vta1/CALS_N"/>
</dbReference>
<dbReference type="GO" id="GO:0005771">
    <property type="term" value="C:multivesicular body"/>
    <property type="evidence" value="ECO:0007669"/>
    <property type="project" value="TreeGrafter"/>
</dbReference>
<dbReference type="EMBL" id="WTXG01000001">
    <property type="protein sequence ID" value="KAI0308133.1"/>
    <property type="molecule type" value="Genomic_DNA"/>
</dbReference>
<dbReference type="Proteomes" id="UP001203297">
    <property type="component" value="Unassembled WGS sequence"/>
</dbReference>
<dbReference type="Gene3D" id="1.25.40.270">
    <property type="entry name" value="Vacuolar protein sorting-associated protein vta1"/>
    <property type="match status" value="1"/>
</dbReference>
<dbReference type="PANTHER" id="PTHR46009:SF1">
    <property type="entry name" value="VACUOLAR PROTEIN SORTING-ASSOCIATED PROTEIN VTA1 HOMOLOG"/>
    <property type="match status" value="1"/>
</dbReference>
<protein>
    <submittedName>
        <fullName evidence="4">Vta1 like-domain-containing protein</fullName>
    </submittedName>
</protein>
<feature type="domain" description="Vta1/callose synthase N-terminal" evidence="3">
    <location>
        <begin position="16"/>
        <end position="161"/>
    </location>
</feature>
<feature type="non-terminal residue" evidence="4">
    <location>
        <position position="173"/>
    </location>
</feature>
<reference evidence="4" key="1">
    <citation type="journal article" date="2022" name="New Phytol.">
        <title>Evolutionary transition to the ectomycorrhizal habit in the genomes of a hyperdiverse lineage of mushroom-forming fungi.</title>
        <authorList>
            <person name="Looney B."/>
            <person name="Miyauchi S."/>
            <person name="Morin E."/>
            <person name="Drula E."/>
            <person name="Courty P.E."/>
            <person name="Kohler A."/>
            <person name="Kuo A."/>
            <person name="LaButti K."/>
            <person name="Pangilinan J."/>
            <person name="Lipzen A."/>
            <person name="Riley R."/>
            <person name="Andreopoulos W."/>
            <person name="He G."/>
            <person name="Johnson J."/>
            <person name="Nolan M."/>
            <person name="Tritt A."/>
            <person name="Barry K.W."/>
            <person name="Grigoriev I.V."/>
            <person name="Nagy L.G."/>
            <person name="Hibbett D."/>
            <person name="Henrissat B."/>
            <person name="Matheny P.B."/>
            <person name="Labbe J."/>
            <person name="Martin F.M."/>
        </authorList>
    </citation>
    <scope>NUCLEOTIDE SEQUENCE</scope>
    <source>
        <strain evidence="4">BPL690</strain>
    </source>
</reference>
<dbReference type="AlphaFoldDB" id="A0AAD4MDF2"/>
<comment type="caution">
    <text evidence="4">The sequence shown here is derived from an EMBL/GenBank/DDBJ whole genome shotgun (WGS) entry which is preliminary data.</text>
</comment>
<evidence type="ECO:0000256" key="2">
    <source>
        <dbReference type="ARBA" id="ARBA00023136"/>
    </source>
</evidence>
<evidence type="ECO:0000313" key="4">
    <source>
        <dbReference type="EMBL" id="KAI0308133.1"/>
    </source>
</evidence>
<dbReference type="InterPro" id="IPR044538">
    <property type="entry name" value="Vta1-like"/>
</dbReference>
<name>A0AAD4MDF2_9AGAM</name>
<gene>
    <name evidence="4" type="ORF">B0F90DRAFT_1620756</name>
</gene>
<evidence type="ECO:0000313" key="5">
    <source>
        <dbReference type="Proteomes" id="UP001203297"/>
    </source>
</evidence>
<keyword evidence="2" id="KW-0472">Membrane</keyword>
<dbReference type="GO" id="GO:0032511">
    <property type="term" value="P:late endosome to vacuole transport via multivesicular body sorting pathway"/>
    <property type="evidence" value="ECO:0007669"/>
    <property type="project" value="InterPro"/>
</dbReference>
<comment type="subcellular location">
    <subcellularLocation>
        <location evidence="1">Endomembrane system</location>
    </subcellularLocation>
</comment>
<sequence length="173" mass="19030">MSYLGLPPIPPDLKPITSYLQRAHETRAQDPVISYWCMGTYYAAQVGISLKAVSTPNRNFLAALLTTLENLRSVVGSSDAITVESASSAYVENFALLVFASADDEDRRGIATRKTAKKFLAAATFFEVLNVFEDRGPWEAHEEKGRYAKWRAADISKALREGRQPTPVSNGGD</sequence>
<keyword evidence="5" id="KW-1185">Reference proteome</keyword>
<evidence type="ECO:0000259" key="3">
    <source>
        <dbReference type="Pfam" id="PF04652"/>
    </source>
</evidence>